<name>A0A485KZG3_9STRA</name>
<feature type="transmembrane region" description="Helical" evidence="2">
    <location>
        <begin position="80"/>
        <end position="96"/>
    </location>
</feature>
<evidence type="ECO:0000256" key="1">
    <source>
        <dbReference type="ARBA" id="ARBA00023002"/>
    </source>
</evidence>
<dbReference type="PRINTS" id="PR00410">
    <property type="entry name" value="PHEHYDRXLASE"/>
</dbReference>
<dbReference type="Gene3D" id="2.40.30.10">
    <property type="entry name" value="Translation factors"/>
    <property type="match status" value="1"/>
</dbReference>
<dbReference type="SUPFAM" id="SSF63380">
    <property type="entry name" value="Riboflavin synthase domain-like"/>
    <property type="match status" value="1"/>
</dbReference>
<dbReference type="PANTHER" id="PTHR11972:SF153">
    <property type="entry name" value="SUPEROXIDE-GENERATING NADPH OXIDASE HEAVY CHAIN SUBUNIT A"/>
    <property type="match status" value="1"/>
</dbReference>
<evidence type="ECO:0000259" key="3">
    <source>
        <dbReference type="PROSITE" id="PS51384"/>
    </source>
</evidence>
<dbReference type="AlphaFoldDB" id="A0A485KZG3"/>
<dbReference type="PROSITE" id="PS51384">
    <property type="entry name" value="FAD_FR"/>
    <property type="match status" value="1"/>
</dbReference>
<dbReference type="InterPro" id="IPR017938">
    <property type="entry name" value="Riboflavin_synthase-like_b-brl"/>
</dbReference>
<organism evidence="5 6">
    <name type="scientific">Aphanomyces stellatus</name>
    <dbReference type="NCBI Taxonomy" id="120398"/>
    <lineage>
        <taxon>Eukaryota</taxon>
        <taxon>Sar</taxon>
        <taxon>Stramenopiles</taxon>
        <taxon>Oomycota</taxon>
        <taxon>Saprolegniomycetes</taxon>
        <taxon>Saprolegniales</taxon>
        <taxon>Verrucalvaceae</taxon>
        <taxon>Aphanomyces</taxon>
    </lineage>
</organism>
<feature type="transmembrane region" description="Helical" evidence="2">
    <location>
        <begin position="116"/>
        <end position="141"/>
    </location>
</feature>
<dbReference type="InterPro" id="IPR017927">
    <property type="entry name" value="FAD-bd_FR_type"/>
</dbReference>
<dbReference type="EMBL" id="CAADRA010005495">
    <property type="protein sequence ID" value="VFT90508.1"/>
    <property type="molecule type" value="Genomic_DNA"/>
</dbReference>
<dbReference type="Gene3D" id="3.40.50.80">
    <property type="entry name" value="Nucleotide-binding domain of ferredoxin-NADP reductase (FNR) module"/>
    <property type="match status" value="1"/>
</dbReference>
<dbReference type="OrthoDB" id="167398at2759"/>
<evidence type="ECO:0000313" key="4">
    <source>
        <dbReference type="EMBL" id="KAF0695515.1"/>
    </source>
</evidence>
<keyword evidence="1" id="KW-0560">Oxidoreductase</keyword>
<evidence type="ECO:0000313" key="5">
    <source>
        <dbReference type="EMBL" id="VFT90508.1"/>
    </source>
</evidence>
<keyword evidence="2" id="KW-0472">Membrane</keyword>
<keyword evidence="2" id="KW-1133">Transmembrane helix</keyword>
<dbReference type="Proteomes" id="UP000332933">
    <property type="component" value="Unassembled WGS sequence"/>
</dbReference>
<reference evidence="5 6" key="1">
    <citation type="submission" date="2019-03" db="EMBL/GenBank/DDBJ databases">
        <authorList>
            <person name="Gaulin E."/>
            <person name="Dumas B."/>
        </authorList>
    </citation>
    <scope>NUCLEOTIDE SEQUENCE [LARGE SCALE GENOMIC DNA]</scope>
    <source>
        <strain evidence="5">CBS 568.67</strain>
    </source>
</reference>
<dbReference type="PANTHER" id="PTHR11972">
    <property type="entry name" value="NADPH OXIDASE"/>
    <property type="match status" value="1"/>
</dbReference>
<evidence type="ECO:0000256" key="2">
    <source>
        <dbReference type="SAM" id="Phobius"/>
    </source>
</evidence>
<keyword evidence="6" id="KW-1185">Reference proteome</keyword>
<feature type="transmembrane region" description="Helical" evidence="2">
    <location>
        <begin position="223"/>
        <end position="245"/>
    </location>
</feature>
<dbReference type="Pfam" id="PF08022">
    <property type="entry name" value="FAD_binding_8"/>
    <property type="match status" value="1"/>
</dbReference>
<sequence length="542" mass="60316">MASTLSVASLGASSHPRLPLSLTMSTEDEDDYYTSDLASPSLPPIPDTKFDALESNRTVSLPAPPHVRTCVRLHCQKRQAGALLAYVFLNGGLFWWKCNAFPYDILVGYGTCVAKGSAHLIMLNSCVLLWFLSRSVLHFVLRRHDSIGRILPFEFHKQVHTVCGWAILVSSLVHSAAHGINLYRAYDPPHHVVNLDASNYMRHIPVLHPHVQPLGRVLATLPMWTGLLLLALLLVALPPSLLPCIRRRFHTLFWLTHLLLVPFLVVVCFHGATGWLQPPQAYLWIAPPLLLYLLERRFRCGTSVTATPVVLASASHYDKAIVVEFEKPRGFHFTPGMYVLLNAPAIARHEWHPFSIASAPQDPLLRFHIQVGGSWTCAMAKALDGPQPTIFLDGPIGGTCISYHRFQTVLLVGAGSGVTPFVSIVRDLIHQKDTAQNVYLHLVTRHDESRQWMADTWHTLEAVPMLEATAYVTQPGAGPSTDANVQHGRPNWTHIWTGLEHKHGGETVGVFFCGPQSLAKVLARLCSDHRRATFLFHAEVHR</sequence>
<evidence type="ECO:0000313" key="6">
    <source>
        <dbReference type="Proteomes" id="UP000332933"/>
    </source>
</evidence>
<reference evidence="4" key="2">
    <citation type="submission" date="2019-06" db="EMBL/GenBank/DDBJ databases">
        <title>Genomics analysis of Aphanomyces spp. identifies a new class of oomycete effector associated with host adaptation.</title>
        <authorList>
            <person name="Gaulin E."/>
        </authorList>
    </citation>
    <scope>NUCLEOTIDE SEQUENCE</scope>
    <source>
        <strain evidence="4">CBS 578.67</strain>
    </source>
</reference>
<dbReference type="GO" id="GO:0005886">
    <property type="term" value="C:plasma membrane"/>
    <property type="evidence" value="ECO:0007669"/>
    <property type="project" value="TreeGrafter"/>
</dbReference>
<keyword evidence="2" id="KW-0812">Transmembrane</keyword>
<dbReference type="InterPro" id="IPR039261">
    <property type="entry name" value="FNR_nucleotide-bd"/>
</dbReference>
<dbReference type="GO" id="GO:0016491">
    <property type="term" value="F:oxidoreductase activity"/>
    <property type="evidence" value="ECO:0007669"/>
    <property type="project" value="UniProtKB-KW"/>
</dbReference>
<accession>A0A485KZG3</accession>
<dbReference type="InterPro" id="IPR050369">
    <property type="entry name" value="RBOH/FRE"/>
</dbReference>
<proteinExistence type="predicted"/>
<protein>
    <submittedName>
        <fullName evidence="5">Aste57867_13675 protein</fullName>
    </submittedName>
</protein>
<dbReference type="SUPFAM" id="SSF52343">
    <property type="entry name" value="Ferredoxin reductase-like, C-terminal NADP-linked domain"/>
    <property type="match status" value="1"/>
</dbReference>
<dbReference type="EMBL" id="VJMH01005474">
    <property type="protein sequence ID" value="KAF0695515.1"/>
    <property type="molecule type" value="Genomic_DNA"/>
</dbReference>
<feature type="transmembrane region" description="Helical" evidence="2">
    <location>
        <begin position="252"/>
        <end position="272"/>
    </location>
</feature>
<dbReference type="Pfam" id="PF08030">
    <property type="entry name" value="NAD_binding_6"/>
    <property type="match status" value="2"/>
</dbReference>
<feature type="transmembrane region" description="Helical" evidence="2">
    <location>
        <begin position="162"/>
        <end position="180"/>
    </location>
</feature>
<gene>
    <name evidence="5" type="primary">Aste57867_13675</name>
    <name evidence="4" type="ORF">As57867_013625</name>
    <name evidence="5" type="ORF">ASTE57867_13675</name>
</gene>
<feature type="domain" description="FAD-binding FR-type" evidence="3">
    <location>
        <begin position="296"/>
        <end position="402"/>
    </location>
</feature>
<dbReference type="CDD" id="cd06186">
    <property type="entry name" value="NOX_Duox_like_FAD_NADP"/>
    <property type="match status" value="1"/>
</dbReference>
<dbReference type="InterPro" id="IPR013121">
    <property type="entry name" value="Fe_red_NAD-bd_6"/>
</dbReference>
<dbReference type="InterPro" id="IPR013112">
    <property type="entry name" value="FAD-bd_8"/>
</dbReference>